<keyword evidence="1" id="KW-0472">Membrane</keyword>
<dbReference type="InterPro" id="IPR001810">
    <property type="entry name" value="F-box_dom"/>
</dbReference>
<feature type="transmembrane region" description="Helical" evidence="1">
    <location>
        <begin position="187"/>
        <end position="209"/>
    </location>
</feature>
<feature type="transmembrane region" description="Helical" evidence="1">
    <location>
        <begin position="538"/>
        <end position="562"/>
    </location>
</feature>
<reference evidence="3 4" key="1">
    <citation type="submission" date="2018-09" db="EMBL/GenBank/DDBJ databases">
        <title>Genomic investigation of the strawberry pathogen Phytophthora fragariae indicates pathogenicity is determined by transcriptional variation in three key races.</title>
        <authorList>
            <person name="Adams T.M."/>
            <person name="Armitage A.D."/>
            <person name="Sobczyk M.K."/>
            <person name="Bates H.J."/>
            <person name="Dunwell J.M."/>
            <person name="Nellist C.F."/>
            <person name="Harrison R.J."/>
        </authorList>
    </citation>
    <scope>NUCLEOTIDE SEQUENCE [LARGE SCALE GENOMIC DNA]</scope>
    <source>
        <strain evidence="3 4">SCRP249</strain>
    </source>
</reference>
<feature type="transmembrane region" description="Helical" evidence="1">
    <location>
        <begin position="357"/>
        <end position="378"/>
    </location>
</feature>
<dbReference type="PROSITE" id="PS50181">
    <property type="entry name" value="FBOX"/>
    <property type="match status" value="1"/>
</dbReference>
<protein>
    <recommendedName>
        <fullName evidence="2">F-box domain-containing protein</fullName>
    </recommendedName>
</protein>
<comment type="caution">
    <text evidence="3">The sequence shown here is derived from an EMBL/GenBank/DDBJ whole genome shotgun (WGS) entry which is preliminary data.</text>
</comment>
<dbReference type="InterPro" id="IPR036047">
    <property type="entry name" value="F-box-like_dom_sf"/>
</dbReference>
<evidence type="ECO:0000259" key="2">
    <source>
        <dbReference type="PROSITE" id="PS50181"/>
    </source>
</evidence>
<feature type="transmembrane region" description="Helical" evidence="1">
    <location>
        <begin position="239"/>
        <end position="262"/>
    </location>
</feature>
<feature type="transmembrane region" description="Helical" evidence="1">
    <location>
        <begin position="317"/>
        <end position="336"/>
    </location>
</feature>
<feature type="transmembrane region" description="Helical" evidence="1">
    <location>
        <begin position="152"/>
        <end position="175"/>
    </location>
</feature>
<dbReference type="AlphaFoldDB" id="A0A6A3NVW5"/>
<proteinExistence type="predicted"/>
<dbReference type="SUPFAM" id="SSF81383">
    <property type="entry name" value="F-box domain"/>
    <property type="match status" value="1"/>
</dbReference>
<feature type="transmembrane region" description="Helical" evidence="1">
    <location>
        <begin position="77"/>
        <end position="98"/>
    </location>
</feature>
<evidence type="ECO:0000256" key="1">
    <source>
        <dbReference type="SAM" id="Phobius"/>
    </source>
</evidence>
<keyword evidence="1" id="KW-0812">Transmembrane</keyword>
<feature type="transmembrane region" description="Helical" evidence="1">
    <location>
        <begin position="681"/>
        <end position="705"/>
    </location>
</feature>
<evidence type="ECO:0000313" key="3">
    <source>
        <dbReference type="EMBL" id="KAE9047209.1"/>
    </source>
</evidence>
<sequence length="1050" mass="115406">MLSPTAAAPWPKAGDRSAPTYELGDLLVSALKLLPARPPPRLSRSRSHGVLALEAGLALTSWLALQRGELPPRVHDLVGGLLLVSSAGVCYLGACHALRQSAHTQTHRLGALLLARSSPRSWPREKRRLFLEVCTWMASVLSLYIATHSGWVAIFAGAAMAGALALISDLLAAYLHLLETRLDPQQLNGIGGMLWLKVALPYACVGYIISDTGRTLHGFVLGEEDQERTEQLQSVDQLVFNYLLITLVGASLIIASELLLLCAPTRRAGIVLQGRIVDARKNWELHSLRSLVEVAGTFGATTMYYSSTNDMLLSLQLGTFCGVLLILSSELLASASRPRFVSPPSPQAAMEMPADHWVKLIPVVVMMLYFVSQVYAAIVRAASVPSSSLALMLCFVTVAAITLTVLALSGRRPSLMELGRVGRRLAAKICVGGITLIAPKVSHGLPGVAFSCGLSAFCIAFSRECWDDIEVNEGDELKEIACAVPEPLQTALAPISPIGTTSDDVAEPNRARPLPVMLLFAYIGSGTFQWIFENMRSLEVTVVLATIAGIAFLCFADILVLFKPTRWAGVILQDRFINVKHNWDTYPVRSFVEFGCFMGVIYGSYAIYHDLIVAVQVGTLSGMLVTLGGEQVRSCARALPLNEAEKIEVENTQILPLPVMGLLGLVGAVAFNIIYTHLRSIEVAFVLATMSGVIFALVGDMFVIWKPTRKVGMILQERILYFKANFSSHSRRSWMEVVSLCGGWYLSYGFLWPGDLLVAVQFGTTAGIVACVCGELTMEYVAEAERRLIASVSARLSQDSQKDSTFLNLPYEVQFEVAHFLTAEDLLVARATCHKVNNMLKAESARFWLHASLRRIHRDHSTPERSRAHSISHRMGNRARSLVYEAITLVLPKLVGSRDPVQVLTSSNEFNRALKWVYLNADWIRKQSLPPLAKESEGQDNAVVSLITGDVAFDVFRHMPDKASLGIIVTRNEDFSIERVDVPRGIYDMIQRDPFSFVAAETLSTLEVFSHWHLTLVAFATMTLIFIGQFSSDVLRAYVLPESFTWWGVR</sequence>
<accession>A0A6A3NVW5</accession>
<dbReference type="Proteomes" id="UP000429607">
    <property type="component" value="Unassembled WGS sequence"/>
</dbReference>
<evidence type="ECO:0000313" key="4">
    <source>
        <dbReference type="Proteomes" id="UP000429607"/>
    </source>
</evidence>
<gene>
    <name evidence="3" type="ORF">PR001_g4301</name>
</gene>
<feature type="transmembrane region" description="Helical" evidence="1">
    <location>
        <begin position="129"/>
        <end position="146"/>
    </location>
</feature>
<feature type="transmembrane region" description="Helical" evidence="1">
    <location>
        <begin position="654"/>
        <end position="675"/>
    </location>
</feature>
<feature type="domain" description="F-box" evidence="2">
    <location>
        <begin position="803"/>
        <end position="851"/>
    </location>
</feature>
<feature type="transmembrane region" description="Helical" evidence="1">
    <location>
        <begin position="390"/>
        <end position="410"/>
    </location>
</feature>
<dbReference type="EMBL" id="QXFV01000173">
    <property type="protein sequence ID" value="KAE9047209.1"/>
    <property type="molecule type" value="Genomic_DNA"/>
</dbReference>
<name>A0A6A3NVW5_9STRA</name>
<keyword evidence="1" id="KW-1133">Transmembrane helix</keyword>
<organism evidence="3 4">
    <name type="scientific">Phytophthora rubi</name>
    <dbReference type="NCBI Taxonomy" id="129364"/>
    <lineage>
        <taxon>Eukaryota</taxon>
        <taxon>Sar</taxon>
        <taxon>Stramenopiles</taxon>
        <taxon>Oomycota</taxon>
        <taxon>Peronosporomycetes</taxon>
        <taxon>Peronosporales</taxon>
        <taxon>Peronosporaceae</taxon>
        <taxon>Phytophthora</taxon>
    </lineage>
</organism>